<dbReference type="GO" id="GO:0005615">
    <property type="term" value="C:extracellular space"/>
    <property type="evidence" value="ECO:0007669"/>
    <property type="project" value="TreeGrafter"/>
</dbReference>
<evidence type="ECO:0000313" key="8">
    <source>
        <dbReference type="EMBL" id="ORX75610.1"/>
    </source>
</evidence>
<comment type="similarity">
    <text evidence="1 5">Belongs to the peptidase S8 family.</text>
</comment>
<dbReference type="PROSITE" id="PS00138">
    <property type="entry name" value="SUBTILASE_SER"/>
    <property type="match status" value="1"/>
</dbReference>
<dbReference type="PROSITE" id="PS51892">
    <property type="entry name" value="SUBTILASE"/>
    <property type="match status" value="1"/>
</dbReference>
<dbReference type="InterPro" id="IPR000209">
    <property type="entry name" value="Peptidase_S8/S53_dom"/>
</dbReference>
<dbReference type="Proteomes" id="UP000193944">
    <property type="component" value="Unassembled WGS sequence"/>
</dbReference>
<evidence type="ECO:0000256" key="5">
    <source>
        <dbReference type="PROSITE-ProRule" id="PRU01240"/>
    </source>
</evidence>
<evidence type="ECO:0000313" key="9">
    <source>
        <dbReference type="Proteomes" id="UP000193944"/>
    </source>
</evidence>
<keyword evidence="2 5" id="KW-0645">Protease</keyword>
<gene>
    <name evidence="8" type="ORF">BCR32DRAFT_249434</name>
</gene>
<dbReference type="SUPFAM" id="SSF52743">
    <property type="entry name" value="Subtilisin-like"/>
    <property type="match status" value="1"/>
</dbReference>
<evidence type="ECO:0000256" key="2">
    <source>
        <dbReference type="ARBA" id="ARBA00022670"/>
    </source>
</evidence>
<feature type="domain" description="Peptidase S8/S53" evidence="7">
    <location>
        <begin position="256"/>
        <end position="525"/>
    </location>
</feature>
<name>A0A1Y1WQ10_9FUNG</name>
<protein>
    <submittedName>
        <fullName evidence="8">Subtilisin-like protein</fullName>
    </submittedName>
</protein>
<comment type="caution">
    <text evidence="8">The sequence shown here is derived from an EMBL/GenBank/DDBJ whole genome shotgun (WGS) entry which is preliminary data.</text>
</comment>
<sequence>MKYDSTFFKIIVIFSYFINIILAENSYYIVSIQRTKKDKNYDNSSKKVQIAIDQLVNDRLNDIYNLIEQYKDTYKLSNGKLDENLKELDLYFNNKNKRSNEENGVKRKFLFLNSNRPQNINLYKRSSEELIPIDSSLASPLCPVSNYYAVGVYLSDGLLDIVKSLPNIIGCDKSEFLKPSLSFEPGIPKNKYYDLNEIKKETNWTDVSVFLNDVYCNGDDLICNYNSHLSLISQGRKDYVSNVKYDNNFYYPSTAGKGIDIYLIDFGINLNHDDFDTYKGTADERSITVDAYFSKLKTNIIKDLSSYKCSGNYCFHGNMVTSISGGKIYGVAKKANLHMLEIDGYETSNINALDYIYQYGKPYKSVISMSLGGEGYNKVYDDKVQDLIKAGFTIIVSAGNEGESCCYPEDDENFIIPAGIKNVITVGATSSTVIQNINNAYRRAYYSNYGNCVDIFGPGTVIYASYGSQNEMEQASGTSCSTPIVAGVAASIMSEHPEIKYTNEMIRQKLIELSLKDILTDLKDDTPNRFLNNDKICFNNNYIKH</sequence>
<dbReference type="InterPro" id="IPR023828">
    <property type="entry name" value="Peptidase_S8_Ser-AS"/>
</dbReference>
<dbReference type="InterPro" id="IPR015500">
    <property type="entry name" value="Peptidase_S8_subtilisin-rel"/>
</dbReference>
<reference evidence="8 9" key="2">
    <citation type="submission" date="2016-08" db="EMBL/GenBank/DDBJ databases">
        <title>Pervasive Adenine N6-methylation of Active Genes in Fungi.</title>
        <authorList>
            <consortium name="DOE Joint Genome Institute"/>
            <person name="Mondo S.J."/>
            <person name="Dannebaum R.O."/>
            <person name="Kuo R.C."/>
            <person name="Labutti K."/>
            <person name="Haridas S."/>
            <person name="Kuo A."/>
            <person name="Salamov A."/>
            <person name="Ahrendt S.R."/>
            <person name="Lipzen A."/>
            <person name="Sullivan W."/>
            <person name="Andreopoulos W.B."/>
            <person name="Clum A."/>
            <person name="Lindquist E."/>
            <person name="Daum C."/>
            <person name="Ramamoorthy G.K."/>
            <person name="Gryganskyi A."/>
            <person name="Culley D."/>
            <person name="Magnuson J.K."/>
            <person name="James T.Y."/>
            <person name="O'Malley M.A."/>
            <person name="Stajich J.E."/>
            <person name="Spatafora J.W."/>
            <person name="Visel A."/>
            <person name="Grigoriev I.V."/>
        </authorList>
    </citation>
    <scope>NUCLEOTIDE SEQUENCE [LARGE SCALE GENOMIC DNA]</scope>
    <source>
        <strain evidence="8 9">S4</strain>
    </source>
</reference>
<dbReference type="Pfam" id="PF00082">
    <property type="entry name" value="Peptidase_S8"/>
    <property type="match status" value="1"/>
</dbReference>
<keyword evidence="9" id="KW-1185">Reference proteome</keyword>
<keyword evidence="6" id="KW-0812">Transmembrane</keyword>
<feature type="active site" description="Charge relay system" evidence="5">
    <location>
        <position position="316"/>
    </location>
</feature>
<feature type="transmembrane region" description="Helical" evidence="6">
    <location>
        <begin position="6"/>
        <end position="30"/>
    </location>
</feature>
<dbReference type="EMBL" id="MCFG01000347">
    <property type="protein sequence ID" value="ORX75610.1"/>
    <property type="molecule type" value="Genomic_DNA"/>
</dbReference>
<evidence type="ECO:0000256" key="3">
    <source>
        <dbReference type="ARBA" id="ARBA00022801"/>
    </source>
</evidence>
<keyword evidence="4 5" id="KW-0720">Serine protease</keyword>
<keyword evidence="3 5" id="KW-0378">Hydrolase</keyword>
<evidence type="ECO:0000256" key="1">
    <source>
        <dbReference type="ARBA" id="ARBA00011073"/>
    </source>
</evidence>
<accession>A0A1Y1WQ10</accession>
<feature type="active site" description="Charge relay system" evidence="5">
    <location>
        <position position="265"/>
    </location>
</feature>
<dbReference type="PRINTS" id="PR00723">
    <property type="entry name" value="SUBTILISIN"/>
</dbReference>
<dbReference type="OrthoDB" id="1896086at2759"/>
<reference evidence="8 9" key="1">
    <citation type="submission" date="2016-08" db="EMBL/GenBank/DDBJ databases">
        <title>A Parts List for Fungal Cellulosomes Revealed by Comparative Genomics.</title>
        <authorList>
            <consortium name="DOE Joint Genome Institute"/>
            <person name="Haitjema C.H."/>
            <person name="Gilmore S.P."/>
            <person name="Henske J.K."/>
            <person name="Solomon K.V."/>
            <person name="De Groot R."/>
            <person name="Kuo A."/>
            <person name="Mondo S.J."/>
            <person name="Salamov A.A."/>
            <person name="Labutti K."/>
            <person name="Zhao Z."/>
            <person name="Chiniquy J."/>
            <person name="Barry K."/>
            <person name="Brewer H.M."/>
            <person name="Purvine S.O."/>
            <person name="Wright A.T."/>
            <person name="Boxma B."/>
            <person name="Van Alen T."/>
            <person name="Hackstein J.H."/>
            <person name="Baker S.E."/>
            <person name="Grigoriev I.V."/>
            <person name="O'Malley M.A."/>
        </authorList>
    </citation>
    <scope>NUCLEOTIDE SEQUENCE [LARGE SCALE GENOMIC DNA]</scope>
    <source>
        <strain evidence="8 9">S4</strain>
    </source>
</reference>
<dbReference type="PANTHER" id="PTHR43806:SF11">
    <property type="entry name" value="CEREVISIN-RELATED"/>
    <property type="match status" value="1"/>
</dbReference>
<dbReference type="STRING" id="1754192.A0A1Y1WQ10"/>
<dbReference type="InterPro" id="IPR036852">
    <property type="entry name" value="Peptidase_S8/S53_dom_sf"/>
</dbReference>
<dbReference type="InterPro" id="IPR050131">
    <property type="entry name" value="Peptidase_S8_subtilisin-like"/>
</dbReference>
<dbReference type="AlphaFoldDB" id="A0A1Y1WQ10"/>
<dbReference type="Gene3D" id="3.40.50.200">
    <property type="entry name" value="Peptidase S8/S53 domain"/>
    <property type="match status" value="1"/>
</dbReference>
<evidence type="ECO:0000259" key="7">
    <source>
        <dbReference type="Pfam" id="PF00082"/>
    </source>
</evidence>
<keyword evidence="6" id="KW-0472">Membrane</keyword>
<feature type="active site" description="Charge relay system" evidence="5">
    <location>
        <position position="479"/>
    </location>
</feature>
<dbReference type="PANTHER" id="PTHR43806">
    <property type="entry name" value="PEPTIDASE S8"/>
    <property type="match status" value="1"/>
</dbReference>
<keyword evidence="6" id="KW-1133">Transmembrane helix</keyword>
<dbReference type="GO" id="GO:0004252">
    <property type="term" value="F:serine-type endopeptidase activity"/>
    <property type="evidence" value="ECO:0007669"/>
    <property type="project" value="UniProtKB-UniRule"/>
</dbReference>
<dbReference type="GO" id="GO:0006508">
    <property type="term" value="P:proteolysis"/>
    <property type="evidence" value="ECO:0007669"/>
    <property type="project" value="UniProtKB-KW"/>
</dbReference>
<evidence type="ECO:0000256" key="4">
    <source>
        <dbReference type="ARBA" id="ARBA00022825"/>
    </source>
</evidence>
<evidence type="ECO:0000256" key="6">
    <source>
        <dbReference type="SAM" id="Phobius"/>
    </source>
</evidence>
<proteinExistence type="inferred from homology"/>
<organism evidence="8 9">
    <name type="scientific">Anaeromyces robustus</name>
    <dbReference type="NCBI Taxonomy" id="1754192"/>
    <lineage>
        <taxon>Eukaryota</taxon>
        <taxon>Fungi</taxon>
        <taxon>Fungi incertae sedis</taxon>
        <taxon>Chytridiomycota</taxon>
        <taxon>Chytridiomycota incertae sedis</taxon>
        <taxon>Neocallimastigomycetes</taxon>
        <taxon>Neocallimastigales</taxon>
        <taxon>Neocallimastigaceae</taxon>
        <taxon>Anaeromyces</taxon>
    </lineage>
</organism>